<dbReference type="EMBL" id="JAYMRW010000007">
    <property type="protein sequence ID" value="MEM5449384.1"/>
    <property type="molecule type" value="Genomic_DNA"/>
</dbReference>
<keyword evidence="3" id="KW-1185">Reference proteome</keyword>
<gene>
    <name evidence="2" type="ORF">VSR33_18050</name>
</gene>
<evidence type="ECO:0000313" key="3">
    <source>
        <dbReference type="Proteomes" id="UP001390669"/>
    </source>
</evidence>
<reference evidence="2 3" key="1">
    <citation type="submission" date="2024-01" db="EMBL/GenBank/DDBJ databases">
        <title>The diversity of rhizobia nodulating Mimosa spp. in eleven states of Brazil covering several biomes is determined by host plant, location, and edaphic factors.</title>
        <authorList>
            <person name="Rouws L."/>
            <person name="Barauna A."/>
            <person name="Beukes C."/>
            <person name="De Faria S.M."/>
            <person name="Gross E."/>
            <person name="Dos Reis Junior F.B."/>
            <person name="Simon M."/>
            <person name="Maluk M."/>
            <person name="Odee D.W."/>
            <person name="Kenicer G."/>
            <person name="Young J.P.W."/>
            <person name="Reis V.M."/>
            <person name="Zilli J."/>
            <person name="James E.K."/>
        </authorList>
    </citation>
    <scope>NUCLEOTIDE SEQUENCE [LARGE SCALE GENOMIC DNA]</scope>
    <source>
        <strain evidence="2 3">JPY164</strain>
    </source>
</reference>
<comment type="caution">
    <text evidence="2">The sequence shown here is derived from an EMBL/GenBank/DDBJ whole genome shotgun (WGS) entry which is preliminary data.</text>
</comment>
<evidence type="ECO:0000313" key="2">
    <source>
        <dbReference type="EMBL" id="MEM5449384.1"/>
    </source>
</evidence>
<proteinExistence type="predicted"/>
<name>A0ABU9SDD8_9BURK</name>
<protein>
    <submittedName>
        <fullName evidence="2">Uncharacterized protein</fullName>
    </submittedName>
</protein>
<dbReference type="RefSeq" id="WP_406952767.1">
    <property type="nucleotide sequence ID" value="NZ_JAYMRW010000007.1"/>
</dbReference>
<feature type="chain" id="PRO_5046749112" evidence="1">
    <location>
        <begin position="31"/>
        <end position="56"/>
    </location>
</feature>
<organism evidence="2 3">
    <name type="scientific">Paraburkholderia guartelaensis</name>
    <dbReference type="NCBI Taxonomy" id="2546446"/>
    <lineage>
        <taxon>Bacteria</taxon>
        <taxon>Pseudomonadati</taxon>
        <taxon>Pseudomonadota</taxon>
        <taxon>Betaproteobacteria</taxon>
        <taxon>Burkholderiales</taxon>
        <taxon>Burkholderiaceae</taxon>
        <taxon>Paraburkholderia</taxon>
    </lineage>
</organism>
<sequence>MMNPVEVIMERFRKGLACLVCVALAGVAGAGLTACSDMNSGGASSSSSGGSSGGGY</sequence>
<evidence type="ECO:0000256" key="1">
    <source>
        <dbReference type="SAM" id="SignalP"/>
    </source>
</evidence>
<keyword evidence="1" id="KW-0732">Signal</keyword>
<feature type="signal peptide" evidence="1">
    <location>
        <begin position="1"/>
        <end position="30"/>
    </location>
</feature>
<dbReference type="Proteomes" id="UP001390669">
    <property type="component" value="Unassembled WGS sequence"/>
</dbReference>
<accession>A0ABU9SDD8</accession>